<dbReference type="PROSITE" id="PS00683">
    <property type="entry name" value="RHODANESE_2"/>
    <property type="match status" value="1"/>
</dbReference>
<evidence type="ECO:0000259" key="5">
    <source>
        <dbReference type="PROSITE" id="PS50206"/>
    </source>
</evidence>
<dbReference type="InterPro" id="IPR045078">
    <property type="entry name" value="TST/MPST-like"/>
</dbReference>
<name>A0ABU3Q6V4_9SPHN</name>
<dbReference type="SMART" id="SM00450">
    <property type="entry name" value="RHOD"/>
    <property type="match status" value="2"/>
</dbReference>
<dbReference type="Gene3D" id="3.40.250.10">
    <property type="entry name" value="Rhodanese-like domain"/>
    <property type="match status" value="2"/>
</dbReference>
<feature type="domain" description="Rhodanese" evidence="5">
    <location>
        <begin position="162"/>
        <end position="276"/>
    </location>
</feature>
<proteinExistence type="predicted"/>
<dbReference type="NCBIfam" id="NF008557">
    <property type="entry name" value="PRK11493.1"/>
    <property type="match status" value="1"/>
</dbReference>
<protein>
    <recommendedName>
        <fullName evidence="3">Sulfurtransferase</fullName>
    </recommendedName>
</protein>
<evidence type="ECO:0000313" key="6">
    <source>
        <dbReference type="EMBL" id="MDT9599067.1"/>
    </source>
</evidence>
<dbReference type="PANTHER" id="PTHR11364">
    <property type="entry name" value="THIOSULFATE SULFERTANSFERASE"/>
    <property type="match status" value="1"/>
</dbReference>
<dbReference type="RefSeq" id="WP_315725680.1">
    <property type="nucleotide sequence ID" value="NZ_JAVUPU010000004.1"/>
</dbReference>
<feature type="region of interest" description="Disordered" evidence="4">
    <location>
        <begin position="179"/>
        <end position="202"/>
    </location>
</feature>
<dbReference type="PANTHER" id="PTHR11364:SF27">
    <property type="entry name" value="SULFURTRANSFERASE"/>
    <property type="match status" value="1"/>
</dbReference>
<comment type="caution">
    <text evidence="6">The sequence shown here is derived from an EMBL/GenBank/DDBJ whole genome shotgun (WGS) entry which is preliminary data.</text>
</comment>
<dbReference type="Pfam" id="PF00581">
    <property type="entry name" value="Rhodanese"/>
    <property type="match status" value="2"/>
</dbReference>
<dbReference type="PROSITE" id="PS00380">
    <property type="entry name" value="RHODANESE_1"/>
    <property type="match status" value="1"/>
</dbReference>
<keyword evidence="2" id="KW-0677">Repeat</keyword>
<evidence type="ECO:0000313" key="7">
    <source>
        <dbReference type="Proteomes" id="UP001259572"/>
    </source>
</evidence>
<feature type="domain" description="Rhodanese" evidence="5">
    <location>
        <begin position="15"/>
        <end position="132"/>
    </location>
</feature>
<reference evidence="6 7" key="1">
    <citation type="submission" date="2023-05" db="EMBL/GenBank/DDBJ databases">
        <authorList>
            <person name="Guo Y."/>
        </authorList>
    </citation>
    <scope>NUCLEOTIDE SEQUENCE [LARGE SCALE GENOMIC DNA]</scope>
    <source>
        <strain evidence="6 7">GR2756</strain>
    </source>
</reference>
<evidence type="ECO:0000256" key="2">
    <source>
        <dbReference type="ARBA" id="ARBA00022737"/>
    </source>
</evidence>
<keyword evidence="1 3" id="KW-0808">Transferase</keyword>
<dbReference type="SUPFAM" id="SSF52821">
    <property type="entry name" value="Rhodanese/Cell cycle control phosphatase"/>
    <property type="match status" value="2"/>
</dbReference>
<dbReference type="InterPro" id="IPR001307">
    <property type="entry name" value="Thiosulphate_STrfase_CS"/>
</dbReference>
<dbReference type="InterPro" id="IPR001763">
    <property type="entry name" value="Rhodanese-like_dom"/>
</dbReference>
<dbReference type="GO" id="GO:0016784">
    <property type="term" value="F:3-mercaptopyruvate sulfurtransferase activity"/>
    <property type="evidence" value="ECO:0007669"/>
    <property type="project" value="UniProtKB-EC"/>
</dbReference>
<keyword evidence="7" id="KW-1185">Reference proteome</keyword>
<sequence length="280" mass="30230">MDSLVSTQWLESELGAPDLKVIDATLFLPSDNRDARAEFESEHIPGAVFLDIDDVSDSANPAPHMLPPEHKFASRMQSLGLRDGSRFVIYDNSPLHSAARLWWMLKIFGAHYVAILDGGLQKWKAEGRPLESGKPQVRHGHFTAFLDGNAAVDKDFVAGIVHSDDHEIVDARGPGRFAGEEAEPRPGVAPGHIPGSRNVPQGSLFNPDHSWKRGDELRAVFEAAGVDLGKPMITTCGSGVTAAVLLFGAHLLGKEDVRIYDGSWSEWGADASTPKALGPA</sequence>
<organism evidence="6 7">
    <name type="scientific">Sphingosinicella rhizophila</name>
    <dbReference type="NCBI Taxonomy" id="3050082"/>
    <lineage>
        <taxon>Bacteria</taxon>
        <taxon>Pseudomonadati</taxon>
        <taxon>Pseudomonadota</taxon>
        <taxon>Alphaproteobacteria</taxon>
        <taxon>Sphingomonadales</taxon>
        <taxon>Sphingosinicellaceae</taxon>
        <taxon>Sphingosinicella</taxon>
    </lineage>
</organism>
<evidence type="ECO:0000256" key="4">
    <source>
        <dbReference type="SAM" id="MobiDB-lite"/>
    </source>
</evidence>
<dbReference type="InterPro" id="IPR036873">
    <property type="entry name" value="Rhodanese-like_dom_sf"/>
</dbReference>
<evidence type="ECO:0000256" key="1">
    <source>
        <dbReference type="ARBA" id="ARBA00022679"/>
    </source>
</evidence>
<dbReference type="Proteomes" id="UP001259572">
    <property type="component" value="Unassembled WGS sequence"/>
</dbReference>
<gene>
    <name evidence="6" type="primary">sseA</name>
    <name evidence="6" type="ORF">RQX22_08905</name>
</gene>
<dbReference type="CDD" id="cd01448">
    <property type="entry name" value="TST_Repeat_1"/>
    <property type="match status" value="1"/>
</dbReference>
<dbReference type="CDD" id="cd01449">
    <property type="entry name" value="TST_Repeat_2"/>
    <property type="match status" value="1"/>
</dbReference>
<accession>A0ABU3Q6V4</accession>
<dbReference type="EMBL" id="JAVUPU010000004">
    <property type="protein sequence ID" value="MDT9599067.1"/>
    <property type="molecule type" value="Genomic_DNA"/>
</dbReference>
<evidence type="ECO:0000256" key="3">
    <source>
        <dbReference type="RuleBase" id="RU000507"/>
    </source>
</evidence>
<dbReference type="PROSITE" id="PS50206">
    <property type="entry name" value="RHODANESE_3"/>
    <property type="match status" value="2"/>
</dbReference>